<organism evidence="1 2">
    <name type="scientific">Rhizobium gallicum bv. gallicum R602sp</name>
    <dbReference type="NCBI Taxonomy" id="1041138"/>
    <lineage>
        <taxon>Bacteria</taxon>
        <taxon>Pseudomonadati</taxon>
        <taxon>Pseudomonadota</taxon>
        <taxon>Alphaproteobacteria</taxon>
        <taxon>Hyphomicrobiales</taxon>
        <taxon>Rhizobiaceae</taxon>
        <taxon>Rhizobium/Agrobacterium group</taxon>
        <taxon>Rhizobium</taxon>
    </lineage>
</organism>
<proteinExistence type="predicted"/>
<dbReference type="Proteomes" id="UP000031368">
    <property type="component" value="Plasmid pRgalR602b"/>
</dbReference>
<dbReference type="EMBL" id="CP006879">
    <property type="protein sequence ID" value="AJD43865.1"/>
    <property type="molecule type" value="Genomic_DNA"/>
</dbReference>
<evidence type="ECO:0000313" key="2">
    <source>
        <dbReference type="Proteomes" id="UP000031368"/>
    </source>
</evidence>
<evidence type="ECO:0000313" key="1">
    <source>
        <dbReference type="EMBL" id="AJD43865.1"/>
    </source>
</evidence>
<dbReference type="AlphaFoldDB" id="A0A0B4XAU5"/>
<accession>A0A0B4XAU5</accession>
<protein>
    <submittedName>
        <fullName evidence="1">Uncharacterized protein</fullName>
    </submittedName>
</protein>
<dbReference type="HOGENOM" id="CLU_2919575_0_0_5"/>
<keyword evidence="2" id="KW-1185">Reference proteome</keyword>
<dbReference type="KEGG" id="rga:RGR602_PB00331"/>
<sequence>MGNALSLHTKNLRDVDLKAIIGRRTDKKDRRMLTISRAPRKKSAAGTGIRLGGTVCARTWK</sequence>
<gene>
    <name evidence="1" type="ORF">RGR602_PB00331</name>
</gene>
<reference evidence="1 2" key="1">
    <citation type="submission" date="2013-11" db="EMBL/GenBank/DDBJ databases">
        <title>Complete genome sequence of Rhizobium gallicum bv. gallicum R602.</title>
        <authorList>
            <person name="Bustos P."/>
            <person name="Santamaria R.I."/>
            <person name="Lozano L."/>
            <person name="Acosta J.L."/>
            <person name="Ormeno-Orrillo E."/>
            <person name="Rogel M.A."/>
            <person name="Romero D."/>
            <person name="Cevallos M.A."/>
            <person name="Martinez-Romero E."/>
            <person name="Gonzalez V."/>
        </authorList>
    </citation>
    <scope>NUCLEOTIDE SEQUENCE [LARGE SCALE GENOMIC DNA]</scope>
    <source>
        <strain evidence="1 2">R602</strain>
        <plasmid evidence="1 2">pRgalR602b</plasmid>
    </source>
</reference>
<name>A0A0B4XAU5_9HYPH</name>
<keyword evidence="1" id="KW-0614">Plasmid</keyword>
<geneLocation type="plasmid" evidence="1 2">
    <name>pRgalR602b</name>
</geneLocation>